<dbReference type="AlphaFoldDB" id="A0A8H6RE16"/>
<gene>
    <name evidence="1" type="ORF">HII31_09356</name>
</gene>
<dbReference type="Proteomes" id="UP000660729">
    <property type="component" value="Unassembled WGS sequence"/>
</dbReference>
<proteinExistence type="predicted"/>
<name>A0A8H6RE16_9PEZI</name>
<comment type="caution">
    <text evidence="1">The sequence shown here is derived from an EMBL/GenBank/DDBJ whole genome shotgun (WGS) entry which is preliminary data.</text>
</comment>
<dbReference type="EMBL" id="JABCIY010000191">
    <property type="protein sequence ID" value="KAF7189378.1"/>
    <property type="molecule type" value="Genomic_DNA"/>
</dbReference>
<organism evidence="1 2">
    <name type="scientific">Pseudocercospora fuligena</name>
    <dbReference type="NCBI Taxonomy" id="685502"/>
    <lineage>
        <taxon>Eukaryota</taxon>
        <taxon>Fungi</taxon>
        <taxon>Dikarya</taxon>
        <taxon>Ascomycota</taxon>
        <taxon>Pezizomycotina</taxon>
        <taxon>Dothideomycetes</taxon>
        <taxon>Dothideomycetidae</taxon>
        <taxon>Mycosphaerellales</taxon>
        <taxon>Mycosphaerellaceae</taxon>
        <taxon>Pseudocercospora</taxon>
    </lineage>
</organism>
<evidence type="ECO:0000313" key="2">
    <source>
        <dbReference type="Proteomes" id="UP000660729"/>
    </source>
</evidence>
<accession>A0A8H6RE16</accession>
<sequence>MCNGSSSRTTQGGTIAILKPLQPSLQHELSLRLINTDSESQTKAIVSGLDGEGHFIVHRDGDLTSQQPLDASVLHRFQVTNNEQFLAPRMDLGVGGDGIIGRRVSLIQNQILVGQGIIGWN</sequence>
<evidence type="ECO:0000313" key="1">
    <source>
        <dbReference type="EMBL" id="KAF7189378.1"/>
    </source>
</evidence>
<reference evidence="1" key="1">
    <citation type="submission" date="2020-04" db="EMBL/GenBank/DDBJ databases">
        <title>Draft genome resource of the tomato pathogen Pseudocercospora fuligena.</title>
        <authorList>
            <person name="Zaccaron A."/>
        </authorList>
    </citation>
    <scope>NUCLEOTIDE SEQUENCE</scope>
    <source>
        <strain evidence="1">PF001</strain>
    </source>
</reference>
<keyword evidence="2" id="KW-1185">Reference proteome</keyword>
<dbReference type="OrthoDB" id="4158189at2759"/>
<protein>
    <submittedName>
        <fullName evidence="1">Uncharacterized protein</fullName>
    </submittedName>
</protein>